<feature type="region of interest" description="Disordered" evidence="1">
    <location>
        <begin position="27"/>
        <end position="56"/>
    </location>
</feature>
<dbReference type="EMBL" id="JAUDFV010000141">
    <property type="protein sequence ID" value="KAL2722720.1"/>
    <property type="molecule type" value="Genomic_DNA"/>
</dbReference>
<feature type="compositionally biased region" description="Basic and acidic residues" evidence="1">
    <location>
        <begin position="44"/>
        <end position="56"/>
    </location>
</feature>
<feature type="compositionally biased region" description="Polar residues" evidence="1">
    <location>
        <begin position="249"/>
        <end position="305"/>
    </location>
</feature>
<feature type="region of interest" description="Disordered" evidence="1">
    <location>
        <begin position="1000"/>
        <end position="1020"/>
    </location>
</feature>
<feature type="region of interest" description="Disordered" evidence="1">
    <location>
        <begin position="1461"/>
        <end position="1486"/>
    </location>
</feature>
<feature type="compositionally biased region" description="Low complexity" evidence="1">
    <location>
        <begin position="1701"/>
        <end position="1713"/>
    </location>
</feature>
<reference evidence="3 4" key="1">
    <citation type="journal article" date="2024" name="Ann. Entomol. Soc. Am.">
        <title>Genomic analyses of the southern and eastern yellowjacket wasps (Hymenoptera: Vespidae) reveal evolutionary signatures of social life.</title>
        <authorList>
            <person name="Catto M.A."/>
            <person name="Caine P.B."/>
            <person name="Orr S.E."/>
            <person name="Hunt B.G."/>
            <person name="Goodisman M.A.D."/>
        </authorList>
    </citation>
    <scope>NUCLEOTIDE SEQUENCE [LARGE SCALE GENOMIC DNA]</scope>
    <source>
        <strain evidence="3">233</strain>
        <tissue evidence="3">Head and thorax</tissue>
    </source>
</reference>
<feature type="compositionally biased region" description="Polar residues" evidence="1">
    <location>
        <begin position="950"/>
        <end position="963"/>
    </location>
</feature>
<feature type="region of interest" description="Disordered" evidence="1">
    <location>
        <begin position="661"/>
        <end position="689"/>
    </location>
</feature>
<proteinExistence type="predicted"/>
<feature type="region of interest" description="Disordered" evidence="1">
    <location>
        <begin position="213"/>
        <end position="321"/>
    </location>
</feature>
<sequence>MSLKRLTRTPEIKSRLFSSMATGVLPKSEASGFRSSASDWEDNGISHDATESQDEGKARLPEFLSELDLASLEASEEDVEALKKIAKRLAPEKNGEYQVYQVFFGNEDLLKEWLKGAGVSGQPGVDFPTFTTIPATSFSCRGLKGVSYLFVTDEVFFYFVFHICDNGRKISFLCPNGTIFQQSQLICDWWFKVDCSKSTELYEQSAEQLAEEERKRTEEKKMKSEFHRTVDHDGLDYHQGQDNYDGRQNGRTNPFGQSARPNQIQDNTDGFKSQFKQSNVFDQTNGRSGNQFAQNSNSNGFQSNEQDLDENFNPKPKQGPTFNYRTINRQQNQLVETQNGKYNQYNPSYDEKFQEGAQDNQDPSNNSQDYYGSAGTQNVALRNERPTGRNTKTRTGYSRNLNNLNSPTQKSTAAYMETTTFRTTTSSPVKEFQQFAESAAFVSNRGNYYNNNAANRQYYYQSYNNQESTTKDPTTTKEKTSSPVIRTRFSIPPFPGPTFAPIYKPRTTTIPSHETTLQYTTTTEKTLDSTDYYRQPYTTETSYGFGGAVETVATTNRPENEDYQTSTESISTPALNGNYQENSETQAAYRSNLDSSNPDRETFSNYYRSNNEYNRNKVTEDDQETSYTTTRPNVNTENYRDYTEDVGTTATSIDYSNDVLERQRSTVSETESKIDAKESTRNLPSYRANSINLSTEKPSRSTQQYSPTGKTLSPYDTSFTYKQGKVMSTLGPYIPFTKNYIHSSTSTSTTVTTAKPPIYTATVPSLTSTAANYRNPKNLISKSKQFFSTSSTNKLKGSSSTYLPESRTTLRIGSALENRPANEREHVLDMLHSLQGLENDVNTSGNSRTSLSTASGPSTLHSLALYFATASENFASRESTESNTDRPEGTEESSTEKRDESTVELPKSILTQQTVESYAELFKLNNALEINDTRIEDSNEFENSNDDLDLQQSEGPVNGANKTNGTKLRELAQVFTHALSAYLQDPDTFKKVLTDIRPTDPTWTTESDQSETTTSYPTTVTEEFPSVTKEKDEVLDFSEDVNGTRRRKPTSVYPSMYQPPSIAITSSTYKPYLSQRDYYGSTLPPVQTARRDFYTTGFPETYRRDVYNSTLSPARSIGSVSHSTINTVRPFEDNGYQTTTWLPPKTQNSYYTTTIAPTEDTLDQTTTFSLNDLSNNNDYYESSTTLPTDNNFAYAVNNAFNVGNDNRIPVNSAESSDHNGSTKDDYFPAEYKSGENQFGDTSNGTAIRSDPYGKHVKPLGITPIHKNYVPSSTPAYYLQYAQDSRLGSKSERFGTPHYFKPEDNDNDDGSQVVEVSNSIIPSSTTSIPPKRISNSPFRIRYYDSRIPDESLVTARSSYQNFRTGQNRVESNVKQTEKTTERSVIMTSISSSNVGLDPITTTVIDFDDSSHVTTVTRNASNNNPIQNNTASNILSNDHWTSSPMVTQLWESTIFIDPKRINHGLEDDSSSKEVTSNESFSTLKPTRSSTFESHKDKIFNTNTYDDATKSSITNEDISTPWQWAHNNNDDSPTTFTLLPSVFSGENTATPTPIYTTRSSITTTITSSVTSTNTIPKDNALVSLLPYTATTSSASNTSDNEVVKAKRIFGKLNESSSDTLMKVMKQADTNETVRQLVLLLINHCNGPMNKTMEEEKEQLLNALLRMPVNRFSTEESREIVAGINKLTLPIGRRSSSRSNEPDSRTSSTTPRSNEPSITTFRSRQGRKFRTTTENPSVFSRRSDDPDTQETIDSLSETSVSDNRALDLLRSLYSVAAKWGSSS</sequence>
<evidence type="ECO:0000313" key="3">
    <source>
        <dbReference type="EMBL" id="KAL2722720.1"/>
    </source>
</evidence>
<feature type="compositionally biased region" description="Polar residues" evidence="1">
    <location>
        <begin position="625"/>
        <end position="636"/>
    </location>
</feature>
<organism evidence="3 4">
    <name type="scientific">Vespula squamosa</name>
    <name type="common">Southern yellow jacket</name>
    <name type="synonym">Wasp</name>
    <dbReference type="NCBI Taxonomy" id="30214"/>
    <lineage>
        <taxon>Eukaryota</taxon>
        <taxon>Metazoa</taxon>
        <taxon>Ecdysozoa</taxon>
        <taxon>Arthropoda</taxon>
        <taxon>Hexapoda</taxon>
        <taxon>Insecta</taxon>
        <taxon>Pterygota</taxon>
        <taxon>Neoptera</taxon>
        <taxon>Endopterygota</taxon>
        <taxon>Hymenoptera</taxon>
        <taxon>Apocrita</taxon>
        <taxon>Aculeata</taxon>
        <taxon>Vespoidea</taxon>
        <taxon>Vespidae</taxon>
        <taxon>Vespinae</taxon>
        <taxon>Vespula</taxon>
    </lineage>
</organism>
<feature type="region of interest" description="Disordered" evidence="1">
    <location>
        <begin position="874"/>
        <end position="905"/>
    </location>
</feature>
<evidence type="ECO:0000256" key="1">
    <source>
        <dbReference type="SAM" id="MobiDB-lite"/>
    </source>
</evidence>
<dbReference type="PANTHER" id="PTHR22933">
    <property type="entry name" value="FI18007P1-RELATED"/>
    <property type="match status" value="1"/>
</dbReference>
<dbReference type="InterPro" id="IPR002557">
    <property type="entry name" value="Chitin-bd_dom"/>
</dbReference>
<feature type="region of interest" description="Disordered" evidence="1">
    <location>
        <begin position="1688"/>
        <end position="1756"/>
    </location>
</feature>
<feature type="compositionally biased region" description="Acidic residues" evidence="1">
    <location>
        <begin position="939"/>
        <end position="949"/>
    </location>
</feature>
<dbReference type="PANTHER" id="PTHR22933:SF42">
    <property type="entry name" value="FI18455P1-RELATED"/>
    <property type="match status" value="1"/>
</dbReference>
<feature type="compositionally biased region" description="Polar residues" evidence="1">
    <location>
        <begin position="1745"/>
        <end position="1756"/>
    </location>
</feature>
<name>A0ABD2ASU8_VESSQ</name>
<dbReference type="PROSITE" id="PS50940">
    <property type="entry name" value="CHIT_BIND_II"/>
    <property type="match status" value="1"/>
</dbReference>
<accession>A0ABD2ASU8</accession>
<feature type="compositionally biased region" description="Polar residues" evidence="1">
    <location>
        <begin position="1470"/>
        <end position="1486"/>
    </location>
</feature>
<feature type="compositionally biased region" description="Polar residues" evidence="1">
    <location>
        <begin position="357"/>
        <end position="380"/>
    </location>
</feature>
<comment type="caution">
    <text evidence="3">The sequence shown here is derived from an EMBL/GenBank/DDBJ whole genome shotgun (WGS) entry which is preliminary data.</text>
</comment>
<evidence type="ECO:0000313" key="4">
    <source>
        <dbReference type="Proteomes" id="UP001607302"/>
    </source>
</evidence>
<dbReference type="InterPro" id="IPR036508">
    <property type="entry name" value="Chitin-bd_dom_sf"/>
</dbReference>
<feature type="compositionally biased region" description="Low complexity" evidence="1">
    <location>
        <begin position="1002"/>
        <end position="1020"/>
    </location>
</feature>
<evidence type="ECO:0000259" key="2">
    <source>
        <dbReference type="PROSITE" id="PS50940"/>
    </source>
</evidence>
<feature type="compositionally biased region" description="Basic and acidic residues" evidence="1">
    <location>
        <begin position="878"/>
        <end position="901"/>
    </location>
</feature>
<gene>
    <name evidence="3" type="ORF">V1478_009583</name>
</gene>
<dbReference type="SUPFAM" id="SSF57625">
    <property type="entry name" value="Invertebrate chitin-binding proteins"/>
    <property type="match status" value="1"/>
</dbReference>
<protein>
    <submittedName>
        <fullName evidence="3">Serine-rich adhesin for platelets isoform X1</fullName>
    </submittedName>
</protein>
<feature type="region of interest" description="Disordered" evidence="1">
    <location>
        <begin position="555"/>
        <end position="636"/>
    </location>
</feature>
<feature type="compositionally biased region" description="Low complexity" evidence="1">
    <location>
        <begin position="604"/>
        <end position="613"/>
    </location>
</feature>
<feature type="domain" description="Chitin-binding type-2" evidence="2">
    <location>
        <begin position="137"/>
        <end position="197"/>
    </location>
</feature>
<feature type="region of interest" description="Disordered" evidence="1">
    <location>
        <begin position="939"/>
        <end position="963"/>
    </location>
</feature>
<feature type="compositionally biased region" description="Basic and acidic residues" evidence="1">
    <location>
        <begin position="661"/>
        <end position="680"/>
    </location>
</feature>
<dbReference type="Gene3D" id="2.170.140.10">
    <property type="entry name" value="Chitin binding domain"/>
    <property type="match status" value="1"/>
</dbReference>
<dbReference type="InterPro" id="IPR052976">
    <property type="entry name" value="Scoloptoxin-like"/>
</dbReference>
<feature type="region of interest" description="Disordered" evidence="1">
    <location>
        <begin position="354"/>
        <end position="407"/>
    </location>
</feature>
<feature type="compositionally biased region" description="Polar residues" evidence="1">
    <location>
        <begin position="388"/>
        <end position="407"/>
    </location>
</feature>
<feature type="compositionally biased region" description="Basic and acidic residues" evidence="1">
    <location>
        <begin position="213"/>
        <end position="236"/>
    </location>
</feature>
<feature type="compositionally biased region" description="Polar residues" evidence="1">
    <location>
        <begin position="555"/>
        <end position="596"/>
    </location>
</feature>
<keyword evidence="4" id="KW-1185">Reference proteome</keyword>
<dbReference type="Pfam" id="PF01607">
    <property type="entry name" value="CBM_14"/>
    <property type="match status" value="1"/>
</dbReference>
<dbReference type="Proteomes" id="UP001607302">
    <property type="component" value="Unassembled WGS sequence"/>
</dbReference>